<keyword evidence="1" id="KW-0472">Membrane</keyword>
<evidence type="ECO:0008006" key="4">
    <source>
        <dbReference type="Google" id="ProtNLM"/>
    </source>
</evidence>
<organism evidence="2 3">
    <name type="scientific">Chitinophaga barathri</name>
    <dbReference type="NCBI Taxonomy" id="1647451"/>
    <lineage>
        <taxon>Bacteria</taxon>
        <taxon>Pseudomonadati</taxon>
        <taxon>Bacteroidota</taxon>
        <taxon>Chitinophagia</taxon>
        <taxon>Chitinophagales</taxon>
        <taxon>Chitinophagaceae</taxon>
        <taxon>Chitinophaga</taxon>
    </lineage>
</organism>
<dbReference type="EMBL" id="RMBX01000001">
    <property type="protein sequence ID" value="RPD43026.1"/>
    <property type="molecule type" value="Genomic_DNA"/>
</dbReference>
<feature type="transmembrane region" description="Helical" evidence="1">
    <location>
        <begin position="12"/>
        <end position="33"/>
    </location>
</feature>
<reference evidence="3" key="1">
    <citation type="submission" date="2018-11" db="EMBL/GenBank/DDBJ databases">
        <title>Chitinophaga lutea sp.nov., isolate from arsenic contaminated soil.</title>
        <authorList>
            <person name="Zong Y."/>
        </authorList>
    </citation>
    <scope>NUCLEOTIDE SEQUENCE [LARGE SCALE GENOMIC DNA]</scope>
    <source>
        <strain evidence="3">YLT18</strain>
    </source>
</reference>
<dbReference type="Proteomes" id="UP000279089">
    <property type="component" value="Unassembled WGS sequence"/>
</dbReference>
<feature type="transmembrane region" description="Helical" evidence="1">
    <location>
        <begin position="84"/>
        <end position="103"/>
    </location>
</feature>
<dbReference type="OrthoDB" id="2868029at2"/>
<evidence type="ECO:0000313" key="2">
    <source>
        <dbReference type="EMBL" id="RPD43026.1"/>
    </source>
</evidence>
<keyword evidence="1" id="KW-0812">Transmembrane</keyword>
<comment type="caution">
    <text evidence="2">The sequence shown here is derived from an EMBL/GenBank/DDBJ whole genome shotgun (WGS) entry which is preliminary data.</text>
</comment>
<proteinExistence type="predicted"/>
<keyword evidence="1" id="KW-1133">Transmembrane helix</keyword>
<dbReference type="AlphaFoldDB" id="A0A3N4MLT6"/>
<gene>
    <name evidence="2" type="ORF">EG028_01680</name>
</gene>
<accession>A0A3N4MLT6</accession>
<evidence type="ECO:0000256" key="1">
    <source>
        <dbReference type="SAM" id="Phobius"/>
    </source>
</evidence>
<protein>
    <recommendedName>
        <fullName evidence="4">DUF4293 family protein</fullName>
    </recommendedName>
</protein>
<dbReference type="PROSITE" id="PS51257">
    <property type="entry name" value="PROKAR_LIPOPROTEIN"/>
    <property type="match status" value="1"/>
</dbReference>
<dbReference type="RefSeq" id="WP_120514297.1">
    <property type="nucleotide sequence ID" value="NZ_QXZY01000001.1"/>
</dbReference>
<name>A0A3N4MLT6_9BACT</name>
<feature type="transmembrane region" description="Helical" evidence="1">
    <location>
        <begin position="53"/>
        <end position="72"/>
    </location>
</feature>
<sequence length="147" mass="16326">MNKLLQKIAPLGLILLLGCLLLFHFAVISGMLPFDMIWGGQLQTQAQMIRQEIIAIAFILVFLIVALCKAELLPVKAPVRMINVLLWIMAVFFLLNSVANILSENNLERLIFTPISLLLFIFCVILARGNAARKNKISPGNTTQAPL</sequence>
<feature type="transmembrane region" description="Helical" evidence="1">
    <location>
        <begin position="109"/>
        <end position="127"/>
    </location>
</feature>
<evidence type="ECO:0000313" key="3">
    <source>
        <dbReference type="Proteomes" id="UP000279089"/>
    </source>
</evidence>
<keyword evidence="3" id="KW-1185">Reference proteome</keyword>